<dbReference type="Proteomes" id="UP000002033">
    <property type="component" value="Chromosome"/>
</dbReference>
<dbReference type="EMBL" id="CP002083">
    <property type="protein sequence ID" value="ADJ24754.1"/>
    <property type="molecule type" value="Genomic_DNA"/>
</dbReference>
<evidence type="ECO:0000313" key="2">
    <source>
        <dbReference type="Proteomes" id="UP000002033"/>
    </source>
</evidence>
<dbReference type="RefSeq" id="WP_013216913.1">
    <property type="nucleotide sequence ID" value="NC_014313.1"/>
</dbReference>
<keyword evidence="2" id="KW-1185">Reference proteome</keyword>
<dbReference type="HOGENOM" id="CLU_366726_0_0_5"/>
<dbReference type="AlphaFoldDB" id="D8JVA0"/>
<gene>
    <name evidence="1" type="ordered locus">Hden_2959</name>
</gene>
<dbReference type="STRING" id="582899.Hden_2959"/>
<organism evidence="1 2">
    <name type="scientific">Hyphomicrobium denitrificans (strain ATCC 51888 / DSM 1869 / NCIMB 11706 / TK 0415)</name>
    <dbReference type="NCBI Taxonomy" id="582899"/>
    <lineage>
        <taxon>Bacteria</taxon>
        <taxon>Pseudomonadati</taxon>
        <taxon>Pseudomonadota</taxon>
        <taxon>Alphaproteobacteria</taxon>
        <taxon>Hyphomicrobiales</taxon>
        <taxon>Hyphomicrobiaceae</taxon>
        <taxon>Hyphomicrobium</taxon>
    </lineage>
</organism>
<proteinExistence type="predicted"/>
<dbReference type="KEGG" id="hdn:Hden_2959"/>
<sequence>MGMNQVRLARVQALPEVLEKDMIYFVQTGSGTCRIVVTDNGGSPTAYNAGPNPRGAYSGAETYTFGDTVSYGGATWSLIAPSSTGHAPPTLPAVSNSYWTLLAEPGRSVSARGEYSGATEYSARDVVTRDGSSWIYINSTPASGHAPPFLPSTENAYWRLLAERGADGTSFMPDARGPFSGRSVYDDALGGFAYFSTDGDGDEITTAVLFIKMSDASGDWGPPTPFGTSDYNQLTNKPVLGTAAAENVEAFATAAQGAKADTAVQPEDTIADGKVAPASLDSSKAAEFRAVIKVSDTYVNVKDHFGVKGGNDAGDWAKIQAALDAEPKGDILYFPADSYVGTVPLVMSKHKSLKLDPNAVLTLSSAVSSDDLLRIAVTNPASSDVRNMIIEGGTWIADARANCAINVNPANSTPGQNPHFETHIRNGMITGGLCGIRIGGATPAGDTNFNTIEGCNISIQSSGGLAINLDGCADGHRILNNLMFGPGTGVRLNLVLGAYKTLISGNCIVTRDGALLVTNGSNWSFENNQVEQHGGTNLLGQHIQVQGLAYPAKHWRIVANNFGGGSDVNYSIWLMNSIAGLIDENQMQLCAIADVGLVDGGDGYAPRYNTIGARNTFRGARSIRSDQTDASRRMILDVSPGINKDKGIWRSASGLTYSNSWAQSNLRRMVDEHGILHWEGALSGGTTSADTVILAAGQLPACERPIDTTVRAPVGTASGVGQIEFGTDGGLIVRSLPAASPVLSGVSYPVKWWDTYEATP</sequence>
<dbReference type="SUPFAM" id="SSF51126">
    <property type="entry name" value="Pectin lyase-like"/>
    <property type="match status" value="1"/>
</dbReference>
<reference evidence="2" key="1">
    <citation type="journal article" date="2011" name="J. Bacteriol.">
        <title>Genome sequences of eight morphologically diverse alphaproteobacteria.</title>
        <authorList>
            <consortium name="US DOE Joint Genome Institute"/>
            <person name="Brown P.J."/>
            <person name="Kysela D.T."/>
            <person name="Buechlein A."/>
            <person name="Hemmerich C."/>
            <person name="Brun Y.V."/>
        </authorList>
    </citation>
    <scope>NUCLEOTIDE SEQUENCE [LARGE SCALE GENOMIC DNA]</scope>
    <source>
        <strain evidence="2">ATCC 51888 / DSM 1869 / NCIB 11706 / TK 0415</strain>
    </source>
</reference>
<name>D8JVA0_HYPDA</name>
<accession>D8JVA0</accession>
<dbReference type="InterPro" id="IPR012334">
    <property type="entry name" value="Pectin_lyas_fold"/>
</dbReference>
<protein>
    <submittedName>
        <fullName evidence="1">Uncharacterized protein</fullName>
    </submittedName>
</protein>
<evidence type="ECO:0000313" key="1">
    <source>
        <dbReference type="EMBL" id="ADJ24754.1"/>
    </source>
</evidence>
<dbReference type="InterPro" id="IPR011050">
    <property type="entry name" value="Pectin_lyase_fold/virulence"/>
</dbReference>
<dbReference type="Gene3D" id="2.160.20.10">
    <property type="entry name" value="Single-stranded right-handed beta-helix, Pectin lyase-like"/>
    <property type="match status" value="1"/>
</dbReference>
<dbReference type="Gene3D" id="2.10.10.90">
    <property type="match status" value="1"/>
</dbReference>
<dbReference type="eggNOG" id="ENOG5033JEH">
    <property type="taxonomic scope" value="Bacteria"/>
</dbReference>